<evidence type="ECO:0000313" key="4">
    <source>
        <dbReference type="Proteomes" id="UP001442494"/>
    </source>
</evidence>
<dbReference type="InterPro" id="IPR031939">
    <property type="entry name" value="Adhesin_E-like"/>
</dbReference>
<gene>
    <name evidence="3" type="ORF">NDI37_24035</name>
</gene>
<name>A0ABV0JVN7_9CYAN</name>
<evidence type="ECO:0000313" key="3">
    <source>
        <dbReference type="EMBL" id="MEP0867525.1"/>
    </source>
</evidence>
<dbReference type="Pfam" id="PF16747">
    <property type="entry name" value="Adhesin_E"/>
    <property type="match status" value="1"/>
</dbReference>
<evidence type="ECO:0000259" key="2">
    <source>
        <dbReference type="Pfam" id="PF16747"/>
    </source>
</evidence>
<keyword evidence="1" id="KW-0472">Membrane</keyword>
<dbReference type="Proteomes" id="UP001442494">
    <property type="component" value="Unassembled WGS sequence"/>
</dbReference>
<comment type="caution">
    <text evidence="3">The sequence shown here is derived from an EMBL/GenBank/DDBJ whole genome shotgun (WGS) entry which is preliminary data.</text>
</comment>
<dbReference type="EMBL" id="JAMPKK010000074">
    <property type="protein sequence ID" value="MEP0867525.1"/>
    <property type="molecule type" value="Genomic_DNA"/>
</dbReference>
<proteinExistence type="predicted"/>
<accession>A0ABV0JVN7</accession>
<evidence type="ECO:0000256" key="1">
    <source>
        <dbReference type="SAM" id="Phobius"/>
    </source>
</evidence>
<feature type="transmembrane region" description="Helical" evidence="1">
    <location>
        <begin position="12"/>
        <end position="34"/>
    </location>
</feature>
<keyword evidence="1" id="KW-1133">Transmembrane helix</keyword>
<keyword evidence="4" id="KW-1185">Reference proteome</keyword>
<sequence length="145" mass="16592">MNKLLKLQLSRIALLSGISFIAINASLNAIASWVEISKSPDNTPIYIDPERIVRKGDIVEFWRRNLFTTPQPDGAFGVDNYHSINCKKGLFRWRRSIRFDPNGRIVSENDIGKEDKLLEMQIQPGSIIEDFYKSVCPPVEEQVKN</sequence>
<organism evidence="3 4">
    <name type="scientific">Funiculus sociatus GB2-A5</name>
    <dbReference type="NCBI Taxonomy" id="2933946"/>
    <lineage>
        <taxon>Bacteria</taxon>
        <taxon>Bacillati</taxon>
        <taxon>Cyanobacteriota</taxon>
        <taxon>Cyanophyceae</taxon>
        <taxon>Coleofasciculales</taxon>
        <taxon>Coleofasciculaceae</taxon>
        <taxon>Funiculus</taxon>
    </lineage>
</organism>
<protein>
    <recommendedName>
        <fullName evidence="2">Surface-adhesin protein E-like domain-containing protein</fullName>
    </recommendedName>
</protein>
<dbReference type="RefSeq" id="WP_190425445.1">
    <property type="nucleotide sequence ID" value="NZ_JAMPKK010000074.1"/>
</dbReference>
<reference evidence="3 4" key="1">
    <citation type="submission" date="2022-04" db="EMBL/GenBank/DDBJ databases">
        <title>Positive selection, recombination, and allopatry shape intraspecific diversity of widespread and dominant cyanobacteria.</title>
        <authorList>
            <person name="Wei J."/>
            <person name="Shu W."/>
            <person name="Hu C."/>
        </authorList>
    </citation>
    <scope>NUCLEOTIDE SEQUENCE [LARGE SCALE GENOMIC DNA]</scope>
    <source>
        <strain evidence="3 4">GB2-A5</strain>
    </source>
</reference>
<feature type="domain" description="Surface-adhesin protein E-like" evidence="2">
    <location>
        <begin position="33"/>
        <end position="136"/>
    </location>
</feature>
<keyword evidence="1" id="KW-0812">Transmembrane</keyword>